<dbReference type="eggNOG" id="COG3087">
    <property type="taxonomic scope" value="Bacteria"/>
</dbReference>
<protein>
    <submittedName>
        <fullName evidence="3">Uncharacterized protein</fullName>
    </submittedName>
</protein>
<evidence type="ECO:0000256" key="2">
    <source>
        <dbReference type="SAM" id="Phobius"/>
    </source>
</evidence>
<feature type="compositionally biased region" description="Polar residues" evidence="1">
    <location>
        <begin position="87"/>
        <end position="115"/>
    </location>
</feature>
<feature type="region of interest" description="Disordered" evidence="1">
    <location>
        <begin position="1"/>
        <end position="29"/>
    </location>
</feature>
<dbReference type="KEGG" id="afs:AFR_19550"/>
<keyword evidence="2" id="KW-0472">Membrane</keyword>
<dbReference type="AlphaFoldDB" id="U5VZI4"/>
<dbReference type="STRING" id="1246995.AFR_19550"/>
<evidence type="ECO:0000313" key="3">
    <source>
        <dbReference type="EMBL" id="AGZ42182.1"/>
    </source>
</evidence>
<keyword evidence="2" id="KW-0812">Transmembrane</keyword>
<feature type="region of interest" description="Disordered" evidence="1">
    <location>
        <begin position="57"/>
        <end position="143"/>
    </location>
</feature>
<gene>
    <name evidence="3" type="ORF">AFR_19550</name>
</gene>
<evidence type="ECO:0000256" key="1">
    <source>
        <dbReference type="SAM" id="MobiDB-lite"/>
    </source>
</evidence>
<keyword evidence="4" id="KW-1185">Reference proteome</keyword>
<feature type="transmembrane region" description="Helical" evidence="2">
    <location>
        <begin position="152"/>
        <end position="173"/>
    </location>
</feature>
<dbReference type="RefSeq" id="WP_023362554.1">
    <property type="nucleotide sequence ID" value="NC_022657.1"/>
</dbReference>
<accession>U5VZI4</accession>
<organism evidence="3 4">
    <name type="scientific">Actinoplanes friuliensis DSM 7358</name>
    <dbReference type="NCBI Taxonomy" id="1246995"/>
    <lineage>
        <taxon>Bacteria</taxon>
        <taxon>Bacillati</taxon>
        <taxon>Actinomycetota</taxon>
        <taxon>Actinomycetes</taxon>
        <taxon>Micromonosporales</taxon>
        <taxon>Micromonosporaceae</taxon>
        <taxon>Actinoplanes</taxon>
    </lineage>
</organism>
<keyword evidence="2" id="KW-1133">Transmembrane helix</keyword>
<name>U5VZI4_9ACTN</name>
<dbReference type="EMBL" id="CP006272">
    <property type="protein sequence ID" value="AGZ42182.1"/>
    <property type="molecule type" value="Genomic_DNA"/>
</dbReference>
<dbReference type="OrthoDB" id="3292634at2"/>
<dbReference type="PATRIC" id="fig|1246995.3.peg.3967"/>
<evidence type="ECO:0000313" key="4">
    <source>
        <dbReference type="Proteomes" id="UP000017746"/>
    </source>
</evidence>
<dbReference type="Proteomes" id="UP000017746">
    <property type="component" value="Chromosome"/>
</dbReference>
<reference evidence="3 4" key="1">
    <citation type="journal article" date="2014" name="J. Biotechnol.">
        <title>Complete genome sequence of the actinobacterium Actinoplanes friuliensis HAG 010964, producer of the lipopeptide antibiotic friulimycin.</title>
        <authorList>
            <person name="Ruckert C."/>
            <person name="Szczepanowski R."/>
            <person name="Albersmeier A."/>
            <person name="Goesmann A."/>
            <person name="Fischer N."/>
            <person name="Steinkamper A."/>
            <person name="Puhler A."/>
            <person name="Biener R."/>
            <person name="Schwartz D."/>
            <person name="Kalinowski J."/>
        </authorList>
    </citation>
    <scope>NUCLEOTIDE SEQUENCE [LARGE SCALE GENOMIC DNA]</scope>
    <source>
        <strain evidence="3 4">DSM 7358</strain>
    </source>
</reference>
<sequence>MHGITGDPSSPQDWPEPGHPLPGDEPTLELPVVTAEMLAADTPRSTPTLAQAALTLALTGADPQRSRRVPALGRLGRPRSGPAPLTEPTQETPQIGNAQPGTPQAGNAQPETPQAGNARLETPQAGNAQPGTAAPGTLEPASADAAAPGRRWLIGAGVAAVALLLTGATVIVLGRDGSPPADGGGWSPPVAAAAAAHTATAALEGRTTAGFDLIDGAKRVTVRAADLGDSLYRISTPETGTVVPRADEQDGRVRLRLDGDAQAVEVLLNAAVLWDLRMAGGADLSTIDLSAGRVGGVDLTGGAGRIALTLPRPDGTLNVRMSGGVSLFDVRTAGAVPVRVRVGSGAGQVTVDGRSHAGVAAGRTFTPDSWDATANRVDVDAAAGMSALTVAPY</sequence>
<dbReference type="HOGENOM" id="CLU_592685_0_0_11"/>
<proteinExistence type="predicted"/>